<proteinExistence type="predicted"/>
<evidence type="ECO:0000313" key="2">
    <source>
        <dbReference type="EMBL" id="PVH35988.1"/>
    </source>
</evidence>
<feature type="compositionally biased region" description="Low complexity" evidence="1">
    <location>
        <begin position="74"/>
        <end position="95"/>
    </location>
</feature>
<organism evidence="2">
    <name type="scientific">Panicum hallii</name>
    <dbReference type="NCBI Taxonomy" id="206008"/>
    <lineage>
        <taxon>Eukaryota</taxon>
        <taxon>Viridiplantae</taxon>
        <taxon>Streptophyta</taxon>
        <taxon>Embryophyta</taxon>
        <taxon>Tracheophyta</taxon>
        <taxon>Spermatophyta</taxon>
        <taxon>Magnoliopsida</taxon>
        <taxon>Liliopsida</taxon>
        <taxon>Poales</taxon>
        <taxon>Poaceae</taxon>
        <taxon>PACMAD clade</taxon>
        <taxon>Panicoideae</taxon>
        <taxon>Panicodae</taxon>
        <taxon>Paniceae</taxon>
        <taxon>Panicinae</taxon>
        <taxon>Panicum</taxon>
        <taxon>Panicum sect. Panicum</taxon>
    </lineage>
</organism>
<sequence>MRALHIPTPSLVQDTDAFSLVSICFPQPPPAAEEDQAPSRRVTRKMELPTAEKDGAPRRAPLRRGGRSSPPPTSRSRSCPAPRARSGGARSSSLRAPPPSSSPPHTLVRGQAGARWAAILITRGGVRCRAEQGRKEEGNEE</sequence>
<feature type="compositionally biased region" description="Basic and acidic residues" evidence="1">
    <location>
        <begin position="44"/>
        <end position="57"/>
    </location>
</feature>
<accession>A0A2T8IEB2</accession>
<dbReference type="Gramene" id="PVH35988">
    <property type="protein sequence ID" value="PVH35988"/>
    <property type="gene ID" value="PAHAL_7G328300"/>
</dbReference>
<dbReference type="Proteomes" id="UP000243499">
    <property type="component" value="Chromosome 7"/>
</dbReference>
<gene>
    <name evidence="2" type="ORF">PAHAL_7G328300</name>
</gene>
<evidence type="ECO:0000256" key="1">
    <source>
        <dbReference type="SAM" id="MobiDB-lite"/>
    </source>
</evidence>
<name>A0A2T8IEB2_9POAL</name>
<reference evidence="2" key="1">
    <citation type="submission" date="2018-04" db="EMBL/GenBank/DDBJ databases">
        <title>WGS assembly of Panicum hallii.</title>
        <authorList>
            <person name="Lovell J."/>
            <person name="Jenkins J."/>
            <person name="Lowry D."/>
            <person name="Mamidi S."/>
            <person name="Sreedasyam A."/>
            <person name="Weng X."/>
            <person name="Barry K."/>
            <person name="Bonette J."/>
            <person name="Campitelli B."/>
            <person name="Daum C."/>
            <person name="Gordon S."/>
            <person name="Gould B."/>
            <person name="Lipzen A."/>
            <person name="Macqueen A."/>
            <person name="Palacio-Mejia J."/>
            <person name="Plott C."/>
            <person name="Shakirov E."/>
            <person name="Shu S."/>
            <person name="Yoshinaga Y."/>
            <person name="Zane M."/>
            <person name="Rokhsar D."/>
            <person name="Grimwood J."/>
            <person name="Schmutz J."/>
            <person name="Juenger T."/>
        </authorList>
    </citation>
    <scope>NUCLEOTIDE SEQUENCE [LARGE SCALE GENOMIC DNA]</scope>
    <source>
        <strain evidence="2">FIL2</strain>
    </source>
</reference>
<dbReference type="AlphaFoldDB" id="A0A2T8IEB2"/>
<feature type="region of interest" description="Disordered" evidence="1">
    <location>
        <begin position="25"/>
        <end position="111"/>
    </location>
</feature>
<dbReference type="EMBL" id="CM008052">
    <property type="protein sequence ID" value="PVH35988.1"/>
    <property type="molecule type" value="Genomic_DNA"/>
</dbReference>
<protein>
    <submittedName>
        <fullName evidence="2">Uncharacterized protein</fullName>
    </submittedName>
</protein>